<evidence type="ECO:0000313" key="12">
    <source>
        <dbReference type="Proteomes" id="UP000315783"/>
    </source>
</evidence>
<evidence type="ECO:0000256" key="4">
    <source>
        <dbReference type="ARBA" id="ARBA00022723"/>
    </source>
</evidence>
<dbReference type="Pfam" id="PF01485">
    <property type="entry name" value="IBR"/>
    <property type="match status" value="1"/>
</dbReference>
<evidence type="ECO:0000256" key="5">
    <source>
        <dbReference type="ARBA" id="ARBA00022737"/>
    </source>
</evidence>
<dbReference type="STRING" id="43265.A0A545UUW7"/>
<dbReference type="GO" id="GO:0061630">
    <property type="term" value="F:ubiquitin protein ligase activity"/>
    <property type="evidence" value="ECO:0007669"/>
    <property type="project" value="UniProtKB-EC"/>
</dbReference>
<keyword evidence="4" id="KW-0479">Metal-binding</keyword>
<feature type="compositionally biased region" description="Basic and acidic residues" evidence="9">
    <location>
        <begin position="184"/>
        <end position="195"/>
    </location>
</feature>
<gene>
    <name evidence="11" type="ORF">IF1G_07824</name>
</gene>
<evidence type="ECO:0000313" key="11">
    <source>
        <dbReference type="EMBL" id="TQV93246.1"/>
    </source>
</evidence>
<dbReference type="InterPro" id="IPR031127">
    <property type="entry name" value="E3_UB_ligase_RBR"/>
</dbReference>
<dbReference type="Gene3D" id="1.20.120.1750">
    <property type="match status" value="1"/>
</dbReference>
<dbReference type="CDD" id="cd20335">
    <property type="entry name" value="BRcat_RBR"/>
    <property type="match status" value="1"/>
</dbReference>
<comment type="catalytic activity">
    <reaction evidence="1">
        <text>[E2 ubiquitin-conjugating enzyme]-S-ubiquitinyl-L-cysteine + [acceptor protein]-L-lysine = [E2 ubiquitin-conjugating enzyme]-L-cysteine + [acceptor protein]-N(6)-ubiquitinyl-L-lysine.</text>
        <dbReference type="EC" id="2.3.2.31"/>
    </reaction>
</comment>
<dbReference type="EC" id="2.3.2.31" evidence="2"/>
<evidence type="ECO:0000259" key="10">
    <source>
        <dbReference type="PROSITE" id="PS51873"/>
    </source>
</evidence>
<proteinExistence type="predicted"/>
<evidence type="ECO:0000256" key="6">
    <source>
        <dbReference type="ARBA" id="ARBA00022771"/>
    </source>
</evidence>
<sequence>MPPRCCSKPFASRVLQEALDRDTKQTFLKAVAHYSTPAQARIYCPNSKCGEFINPRQVIDHKHPFDVTCQQCLTRACRACKGGSHAIGSDCPDDWELEAVKKMGQNTSWKRCYSCRSLVSLAQPNDHMICRCKEELCPICGGIWDATTGCPNLCGDAAELEKRRSGLSSLLAQDQDEAAKQAAARKEAAKREAEQRSQQSPEVRDLVGKQTLELSRFCAYSARTRSSMQTRHATQKLALLERHVEEEDGMRDRHGQATGALEDRQIAAEMELRATLEQTARSVNLRLKHMEAYCQGRPGSGSSTVSLSGVVVAAAAATIPPPPPPGSAGDDNTAGRVVTERNLRELGQQYTLRDGMERQHQAKINVMRDRQARRMEELLDRQDAEAEALVARQRDEARAHAARCAAEDEAAADALRALQIRLNARWSLQLDVLCKEREAAEGVKYGAVPTPAWPQEQFVLE</sequence>
<name>A0A545UUW7_9HYPO</name>
<accession>A0A545UUW7</accession>
<evidence type="ECO:0000256" key="7">
    <source>
        <dbReference type="ARBA" id="ARBA00022786"/>
    </source>
</evidence>
<comment type="caution">
    <text evidence="11">The sequence shown here is derived from an EMBL/GenBank/DDBJ whole genome shotgun (WGS) entry which is preliminary data.</text>
</comment>
<evidence type="ECO:0000256" key="9">
    <source>
        <dbReference type="SAM" id="MobiDB-lite"/>
    </source>
</evidence>
<evidence type="ECO:0000256" key="3">
    <source>
        <dbReference type="ARBA" id="ARBA00022679"/>
    </source>
</evidence>
<evidence type="ECO:0000256" key="2">
    <source>
        <dbReference type="ARBA" id="ARBA00012251"/>
    </source>
</evidence>
<keyword evidence="12" id="KW-1185">Reference proteome</keyword>
<keyword evidence="7" id="KW-0833">Ubl conjugation pathway</keyword>
<dbReference type="GO" id="GO:0008270">
    <property type="term" value="F:zinc ion binding"/>
    <property type="evidence" value="ECO:0007669"/>
    <property type="project" value="UniProtKB-KW"/>
</dbReference>
<keyword evidence="5" id="KW-0677">Repeat</keyword>
<protein>
    <recommendedName>
        <fullName evidence="2">RBR-type E3 ubiquitin transferase</fullName>
        <ecNumber evidence="2">2.3.2.31</ecNumber>
    </recommendedName>
</protein>
<feature type="region of interest" description="Disordered" evidence="9">
    <location>
        <begin position="174"/>
        <end position="205"/>
    </location>
</feature>
<keyword evidence="3" id="KW-0808">Transferase</keyword>
<dbReference type="AlphaFoldDB" id="A0A545UUW7"/>
<dbReference type="GO" id="GO:0016567">
    <property type="term" value="P:protein ubiquitination"/>
    <property type="evidence" value="ECO:0007669"/>
    <property type="project" value="InterPro"/>
</dbReference>
<dbReference type="SUPFAM" id="SSF57850">
    <property type="entry name" value="RING/U-box"/>
    <property type="match status" value="1"/>
</dbReference>
<evidence type="ECO:0000256" key="8">
    <source>
        <dbReference type="ARBA" id="ARBA00022833"/>
    </source>
</evidence>
<feature type="domain" description="RING-type" evidence="10">
    <location>
        <begin position="1"/>
        <end position="154"/>
    </location>
</feature>
<evidence type="ECO:0000256" key="1">
    <source>
        <dbReference type="ARBA" id="ARBA00001798"/>
    </source>
</evidence>
<reference evidence="11 12" key="1">
    <citation type="journal article" date="2019" name="Appl. Microbiol. Biotechnol.">
        <title>Genome sequence of Isaria javanica and comparative genome analysis insights into family S53 peptidase evolution in fungal entomopathogens.</title>
        <authorList>
            <person name="Lin R."/>
            <person name="Zhang X."/>
            <person name="Xin B."/>
            <person name="Zou M."/>
            <person name="Gao Y."/>
            <person name="Qin F."/>
            <person name="Hu Q."/>
            <person name="Xie B."/>
            <person name="Cheng X."/>
        </authorList>
    </citation>
    <scope>NUCLEOTIDE SEQUENCE [LARGE SCALE GENOMIC DNA]</scope>
    <source>
        <strain evidence="11 12">IJ1G</strain>
    </source>
</reference>
<organism evidence="11 12">
    <name type="scientific">Cordyceps javanica</name>
    <dbReference type="NCBI Taxonomy" id="43265"/>
    <lineage>
        <taxon>Eukaryota</taxon>
        <taxon>Fungi</taxon>
        <taxon>Dikarya</taxon>
        <taxon>Ascomycota</taxon>
        <taxon>Pezizomycotina</taxon>
        <taxon>Sordariomycetes</taxon>
        <taxon>Hypocreomycetidae</taxon>
        <taxon>Hypocreales</taxon>
        <taxon>Cordycipitaceae</taxon>
        <taxon>Cordyceps</taxon>
    </lineage>
</organism>
<keyword evidence="8" id="KW-0862">Zinc</keyword>
<dbReference type="PROSITE" id="PS51873">
    <property type="entry name" value="TRIAD"/>
    <property type="match status" value="1"/>
</dbReference>
<dbReference type="Proteomes" id="UP000315783">
    <property type="component" value="Unassembled WGS sequence"/>
</dbReference>
<dbReference type="PANTHER" id="PTHR11685">
    <property type="entry name" value="RBR FAMILY RING FINGER AND IBR DOMAIN-CONTAINING"/>
    <property type="match status" value="1"/>
</dbReference>
<keyword evidence="6" id="KW-0863">Zinc-finger</keyword>
<dbReference type="OrthoDB" id="4867750at2759"/>
<dbReference type="InterPro" id="IPR002867">
    <property type="entry name" value="IBR_dom"/>
</dbReference>
<dbReference type="InterPro" id="IPR044066">
    <property type="entry name" value="TRIAD_supradom"/>
</dbReference>
<dbReference type="EMBL" id="SPUK01000012">
    <property type="protein sequence ID" value="TQV93246.1"/>
    <property type="molecule type" value="Genomic_DNA"/>
</dbReference>